<evidence type="ECO:0000313" key="3">
    <source>
        <dbReference type="EMBL" id="PWR09022.1"/>
    </source>
</evidence>
<name>A0A317D3W0_9ACTN</name>
<keyword evidence="4" id="KW-1185">Reference proteome</keyword>
<dbReference type="AlphaFoldDB" id="A0A317D3W0"/>
<feature type="domain" description="Insertion element IS402-like" evidence="2">
    <location>
        <begin position="11"/>
        <end position="52"/>
    </location>
</feature>
<dbReference type="EMBL" id="QGKR01000186">
    <property type="protein sequence ID" value="PWR09022.1"/>
    <property type="molecule type" value="Genomic_DNA"/>
</dbReference>
<gene>
    <name evidence="3" type="ORF">DKT68_13665</name>
</gene>
<organism evidence="3 4">
    <name type="scientific">Micromonospora acroterricola</name>
    <dbReference type="NCBI Taxonomy" id="2202421"/>
    <lineage>
        <taxon>Bacteria</taxon>
        <taxon>Bacillati</taxon>
        <taxon>Actinomycetota</taxon>
        <taxon>Actinomycetes</taxon>
        <taxon>Micromonosporales</taxon>
        <taxon>Micromonosporaceae</taxon>
        <taxon>Micromonospora</taxon>
    </lineage>
</organism>
<feature type="compositionally biased region" description="Basic and acidic residues" evidence="1">
    <location>
        <begin position="81"/>
        <end position="92"/>
    </location>
</feature>
<reference evidence="3 4" key="1">
    <citation type="submission" date="2018-05" db="EMBL/GenBank/DDBJ databases">
        <title>Micromonospora atacamensis sp. nov., a novel actinobacteria isolated from high altitude Atacama Desert soil.</title>
        <authorList>
            <person name="Carro L."/>
            <person name="Golinska P."/>
            <person name="Klenk H.-P."/>
            <person name="Goodfellow M."/>
        </authorList>
    </citation>
    <scope>NUCLEOTIDE SEQUENCE [LARGE SCALE GENOMIC DNA]</scope>
    <source>
        <strain evidence="3 4">5R2A7</strain>
    </source>
</reference>
<protein>
    <recommendedName>
        <fullName evidence="2">Insertion element IS402-like domain-containing protein</fullName>
    </recommendedName>
</protein>
<evidence type="ECO:0000256" key="1">
    <source>
        <dbReference type="SAM" id="MobiDB-lite"/>
    </source>
</evidence>
<dbReference type="InterPro" id="IPR025161">
    <property type="entry name" value="IS402-like_dom"/>
</dbReference>
<evidence type="ECO:0000313" key="4">
    <source>
        <dbReference type="Proteomes" id="UP000245410"/>
    </source>
</evidence>
<sequence length="102" mass="11539">MDRVRRYPSDLTDAGWEIIEPMLSLTHWMGRPEKHACGAVIDAILYVVHTGGTACGVRILCIEIRAEWTRCLSRRWRRTGHSGDRSSQRNEDDLAVLAAHAP</sequence>
<accession>A0A317D3W0</accession>
<comment type="caution">
    <text evidence="3">The sequence shown here is derived from an EMBL/GenBank/DDBJ whole genome shotgun (WGS) entry which is preliminary data.</text>
</comment>
<evidence type="ECO:0000259" key="2">
    <source>
        <dbReference type="Pfam" id="PF13340"/>
    </source>
</evidence>
<proteinExistence type="predicted"/>
<dbReference type="Pfam" id="PF13340">
    <property type="entry name" value="DUF4096"/>
    <property type="match status" value="1"/>
</dbReference>
<dbReference type="Proteomes" id="UP000245410">
    <property type="component" value="Unassembled WGS sequence"/>
</dbReference>
<feature type="region of interest" description="Disordered" evidence="1">
    <location>
        <begin position="77"/>
        <end position="102"/>
    </location>
</feature>